<reference evidence="6" key="1">
    <citation type="submission" date="2019-12" db="EMBL/GenBank/DDBJ databases">
        <title>Endophytic bacteria associated with Panax ginseng seedlings.</title>
        <authorList>
            <person name="Park J.M."/>
            <person name="Shin R."/>
            <person name="Jo S.H."/>
        </authorList>
    </citation>
    <scope>NUCLEOTIDE SEQUENCE [LARGE SCALE GENOMIC DNA]</scope>
    <source>
        <strain evidence="6">PgKB30</strain>
    </source>
</reference>
<evidence type="ECO:0000259" key="3">
    <source>
        <dbReference type="Pfam" id="PF06791"/>
    </source>
</evidence>
<dbReference type="Proteomes" id="UP000501989">
    <property type="component" value="Chromosome"/>
</dbReference>
<dbReference type="EMBL" id="CP053746">
    <property type="protein sequence ID" value="QKF52823.1"/>
    <property type="molecule type" value="Genomic_DNA"/>
</dbReference>
<dbReference type="Pfam" id="PF09718">
    <property type="entry name" value="Tape_meas_lam_C"/>
    <property type="match status" value="1"/>
</dbReference>
<name>A0A6M8MSB8_9PSED</name>
<feature type="domain" description="Bacteriophage tail tape measure N-terminal" evidence="3">
    <location>
        <begin position="247"/>
        <end position="394"/>
    </location>
</feature>
<feature type="region of interest" description="Disordered" evidence="2">
    <location>
        <begin position="767"/>
        <end position="789"/>
    </location>
</feature>
<evidence type="ECO:0000313" key="6">
    <source>
        <dbReference type="Proteomes" id="UP000501989"/>
    </source>
</evidence>
<feature type="compositionally biased region" description="Basic and acidic residues" evidence="2">
    <location>
        <begin position="768"/>
        <end position="782"/>
    </location>
</feature>
<proteinExistence type="predicted"/>
<gene>
    <name evidence="5" type="ORF">FX982_03815</name>
</gene>
<dbReference type="KEGG" id="pgg:FX982_03815"/>
<evidence type="ECO:0000256" key="1">
    <source>
        <dbReference type="SAM" id="Coils"/>
    </source>
</evidence>
<dbReference type="NCBIfam" id="TIGR01541">
    <property type="entry name" value="tape_meas_lam_C"/>
    <property type="match status" value="1"/>
</dbReference>
<evidence type="ECO:0008006" key="7">
    <source>
        <dbReference type="Google" id="ProtNLM"/>
    </source>
</evidence>
<evidence type="ECO:0000259" key="4">
    <source>
        <dbReference type="Pfam" id="PF09718"/>
    </source>
</evidence>
<keyword evidence="1" id="KW-0175">Coiled coil</keyword>
<dbReference type="RefSeq" id="WP_172612053.1">
    <property type="nucleotide sequence ID" value="NZ_CP053746.1"/>
</dbReference>
<evidence type="ECO:0000256" key="2">
    <source>
        <dbReference type="SAM" id="MobiDB-lite"/>
    </source>
</evidence>
<dbReference type="AlphaFoldDB" id="A0A6M8MSB8"/>
<protein>
    <recommendedName>
        <fullName evidence="7">Phage tail tape measure protein</fullName>
    </recommendedName>
</protein>
<dbReference type="InterPro" id="IPR006431">
    <property type="entry name" value="Phage_tape_meas_C"/>
</dbReference>
<sequence length="1050" mass="110058">MSGTIAELGIAVDSGDAVQAATDLDKLTEAGNKAEKAADDVTAGFKKTADAADKLAEAEARAAQATADAKARLLETATASLKNSEYYQRLTTSVTGTATAMDASRDSTASLAALQKRLQAESDALVGTNQQAARAAKEAAAATGVQADGLQALLGKISPAMAALQKLDDQQEQLNKHRKAGTIGEDEFKTYSADIDAARQRIKGLGDETSTFSLKTKRARESVLQLGNALAEGDFRVAAHNLLEIGTSAGASALRLAGMLAPIAAVGAVVATLGIAYYKGAEEANQFNQSLITTGHAAGVSAGQLGALARQVSAIVGTTGAAAEVLATLAGNGKIAGESFGAITQAAVGLQEATGAAVNATIAEFVKLADDPVKASAALNEQYHYLTASVYSQIAALQEQGDHAGAVKLATEQYAEAINERTPKILENLSIWERAYLKVAKAADTLKNLGRRDLDSDIQNAKASLLEAQSMDGLFQSKTSKDALVEFRQSQLNYLVLQRDAEASRTEYLGKQAKLEQDSITAMGKVDALEKSSLTNEQKRTEALEDYKKSLDAIRETDPNDPRLAQTAIDKNVANIKNKFKDPKAASTQPDLTGFNDAQNRLKSITGYYQNLEKELEAAQKAGLVSAESFSSQRIAIAEQRKGDVTAAYEAEIAALDSTRGKSSTTAQQRIQLDQKIADARTNMVKAQKDADSHLTVLATKEEGRLAKQTRSVDAYVQALGQQQKAIALAGQRAVVGVGRGDRQNALDGELNSQQDRFAQQALALENQRSDPSRDMSDHEYAQKSQALADANKKATDQIRQNYADVEAAQGDWTNGATSAWENYLDSAQNVAGQTKSLFTNAFSAMEDAVVNFALTGKLSFSDFTKSIISDMARIAARQAASSLLASLVGAGMSYFGGGGAGVGAQSLGGSQAGYSSSYFPQAKGGAWMDGVQMFAKGGAFSNGIVSSPTAFGMAGGGKGVMGEAGPEAIVPLTRTSSGALGIRSVGGGGSTIQINAPVSVVTEDRSSEGMELDQTALAQNLQTQIKQAAEKAVADSWRPGGVSFRQSRT</sequence>
<feature type="domain" description="Bacteriophage tail tape measure C-terminal" evidence="4">
    <location>
        <begin position="811"/>
        <end position="885"/>
    </location>
</feature>
<accession>A0A6M8MSB8</accession>
<evidence type="ECO:0000313" key="5">
    <source>
        <dbReference type="EMBL" id="QKF52823.1"/>
    </source>
</evidence>
<dbReference type="InterPro" id="IPR009628">
    <property type="entry name" value="Phage_tape_measure_N"/>
</dbReference>
<keyword evidence="6" id="KW-1185">Reference proteome</keyword>
<dbReference type="Pfam" id="PF06791">
    <property type="entry name" value="TMP_2"/>
    <property type="match status" value="1"/>
</dbReference>
<organism evidence="5 6">
    <name type="scientific">Pseudomonas graminis</name>
    <dbReference type="NCBI Taxonomy" id="158627"/>
    <lineage>
        <taxon>Bacteria</taxon>
        <taxon>Pseudomonadati</taxon>
        <taxon>Pseudomonadota</taxon>
        <taxon>Gammaproteobacteria</taxon>
        <taxon>Pseudomonadales</taxon>
        <taxon>Pseudomonadaceae</taxon>
        <taxon>Pseudomonas</taxon>
    </lineage>
</organism>
<feature type="coiled-coil region" evidence="1">
    <location>
        <begin position="595"/>
        <end position="622"/>
    </location>
</feature>